<dbReference type="SUPFAM" id="SSF56219">
    <property type="entry name" value="DNase I-like"/>
    <property type="match status" value="1"/>
</dbReference>
<gene>
    <name evidence="1" type="ORF">NPIL_76731</name>
</gene>
<dbReference type="Proteomes" id="UP000887013">
    <property type="component" value="Unassembled WGS sequence"/>
</dbReference>
<reference evidence="1" key="1">
    <citation type="submission" date="2020-08" db="EMBL/GenBank/DDBJ databases">
        <title>Multicomponent nature underlies the extraordinary mechanical properties of spider dragline silk.</title>
        <authorList>
            <person name="Kono N."/>
            <person name="Nakamura H."/>
            <person name="Mori M."/>
            <person name="Yoshida Y."/>
            <person name="Ohtoshi R."/>
            <person name="Malay A.D."/>
            <person name="Moran D.A.P."/>
            <person name="Tomita M."/>
            <person name="Numata K."/>
            <person name="Arakawa K."/>
        </authorList>
    </citation>
    <scope>NUCLEOTIDE SEQUENCE</scope>
</reference>
<proteinExistence type="predicted"/>
<comment type="caution">
    <text evidence="1">The sequence shown here is derived from an EMBL/GenBank/DDBJ whole genome shotgun (WGS) entry which is preliminary data.</text>
</comment>
<sequence>MWGYSDTNEAGGRVQDFLSSSTFELVYNKEDLHTYLHYNGRSVTPDLWMVTADLYKFTKRAILKDPGSDHRQVLAEGEIPRADQRPFPSSNSS</sequence>
<accession>A0A8X6I2Q8</accession>
<dbReference type="AlphaFoldDB" id="A0A8X6I2Q8"/>
<evidence type="ECO:0000313" key="2">
    <source>
        <dbReference type="Proteomes" id="UP000887013"/>
    </source>
</evidence>
<name>A0A8X6I2Q8_NEPPI</name>
<keyword evidence="2" id="KW-1185">Reference proteome</keyword>
<organism evidence="1 2">
    <name type="scientific">Nephila pilipes</name>
    <name type="common">Giant wood spider</name>
    <name type="synonym">Nephila maculata</name>
    <dbReference type="NCBI Taxonomy" id="299642"/>
    <lineage>
        <taxon>Eukaryota</taxon>
        <taxon>Metazoa</taxon>
        <taxon>Ecdysozoa</taxon>
        <taxon>Arthropoda</taxon>
        <taxon>Chelicerata</taxon>
        <taxon>Arachnida</taxon>
        <taxon>Araneae</taxon>
        <taxon>Araneomorphae</taxon>
        <taxon>Entelegynae</taxon>
        <taxon>Araneoidea</taxon>
        <taxon>Nephilidae</taxon>
        <taxon>Nephila</taxon>
    </lineage>
</organism>
<protein>
    <submittedName>
        <fullName evidence="1">Uncharacterized protein</fullName>
    </submittedName>
</protein>
<dbReference type="OrthoDB" id="6429850at2759"/>
<dbReference type="EMBL" id="BMAW01041425">
    <property type="protein sequence ID" value="GFS28449.1"/>
    <property type="molecule type" value="Genomic_DNA"/>
</dbReference>
<evidence type="ECO:0000313" key="1">
    <source>
        <dbReference type="EMBL" id="GFS28449.1"/>
    </source>
</evidence>
<dbReference type="InterPro" id="IPR036691">
    <property type="entry name" value="Endo/exonu/phosph_ase_sf"/>
</dbReference>
<dbReference type="Gene3D" id="3.60.10.10">
    <property type="entry name" value="Endonuclease/exonuclease/phosphatase"/>
    <property type="match status" value="1"/>
</dbReference>